<accession>A0ABS5Y5C5</accession>
<proteinExistence type="predicted"/>
<reference evidence="1 2" key="1">
    <citation type="journal article" date="2021" name="Mar. Drugs">
        <title>Genome Reduction and Secondary Metabolism of the Marine Sponge-Associated Cyanobacterium Leptothoe.</title>
        <authorList>
            <person name="Konstantinou D."/>
            <person name="Popin R.V."/>
            <person name="Fewer D.P."/>
            <person name="Sivonen K."/>
            <person name="Gkelis S."/>
        </authorList>
    </citation>
    <scope>NUCLEOTIDE SEQUENCE [LARGE SCALE GENOMIC DNA]</scope>
    <source>
        <strain evidence="1 2">TAU-MAC 1615</strain>
    </source>
</reference>
<evidence type="ECO:0000313" key="1">
    <source>
        <dbReference type="EMBL" id="MBT9312718.1"/>
    </source>
</evidence>
<name>A0ABS5Y5C5_9CYAN</name>
<evidence type="ECO:0000313" key="2">
    <source>
        <dbReference type="Proteomes" id="UP001196661"/>
    </source>
</evidence>
<gene>
    <name evidence="1" type="ORF">IXB28_10910</name>
</gene>
<dbReference type="Proteomes" id="UP001196661">
    <property type="component" value="Unassembled WGS sequence"/>
</dbReference>
<sequence>MAKVQGDDEKNKRIIAALALLGAIQPTPIPVAGIHKFYGGQYGWGLLYLLLGFTQVPRVASLVEGVWYLVEPQVEKKFWAAKTTGVEASTADTLGNTVEAVASSLREIERLRQEGLLSEHEFEQKRRRLLEQMP</sequence>
<keyword evidence="2" id="KW-1185">Reference proteome</keyword>
<comment type="caution">
    <text evidence="1">The sequence shown here is derived from an EMBL/GenBank/DDBJ whole genome shotgun (WGS) entry which is preliminary data.</text>
</comment>
<evidence type="ECO:0008006" key="3">
    <source>
        <dbReference type="Google" id="ProtNLM"/>
    </source>
</evidence>
<organism evidence="1 2">
    <name type="scientific">Leptothoe kymatousa TAU-MAC 1615</name>
    <dbReference type="NCBI Taxonomy" id="2364775"/>
    <lineage>
        <taxon>Bacteria</taxon>
        <taxon>Bacillati</taxon>
        <taxon>Cyanobacteriota</taxon>
        <taxon>Cyanophyceae</taxon>
        <taxon>Nodosilineales</taxon>
        <taxon>Cymatolegaceae</taxon>
        <taxon>Leptothoe</taxon>
        <taxon>Leptothoe kymatousa</taxon>
    </lineage>
</organism>
<dbReference type="EMBL" id="JADOER010000009">
    <property type="protein sequence ID" value="MBT9312718.1"/>
    <property type="molecule type" value="Genomic_DNA"/>
</dbReference>
<dbReference type="RefSeq" id="WP_215618608.1">
    <property type="nucleotide sequence ID" value="NZ_JADOER010000009.1"/>
</dbReference>
<protein>
    <recommendedName>
        <fullName evidence="3">SHOCT domain-containing protein</fullName>
    </recommendedName>
</protein>